<feature type="region of interest" description="Disordered" evidence="6">
    <location>
        <begin position="1506"/>
        <end position="1543"/>
    </location>
</feature>
<feature type="compositionally biased region" description="Low complexity" evidence="6">
    <location>
        <begin position="1514"/>
        <end position="1526"/>
    </location>
</feature>
<keyword evidence="2" id="KW-0547">Nucleotide-binding</keyword>
<dbReference type="PROSITE" id="PS50011">
    <property type="entry name" value="PROTEIN_KINASE_DOM"/>
    <property type="match status" value="1"/>
</dbReference>
<evidence type="ECO:0000256" key="3">
    <source>
        <dbReference type="ARBA" id="ARBA00022777"/>
    </source>
</evidence>
<dbReference type="Gene3D" id="3.30.200.20">
    <property type="entry name" value="Phosphorylase Kinase, domain 1"/>
    <property type="match status" value="1"/>
</dbReference>
<organism evidence="8 9">
    <name type="scientific">Cryptosporidium canis</name>
    <dbReference type="NCBI Taxonomy" id="195482"/>
    <lineage>
        <taxon>Eukaryota</taxon>
        <taxon>Sar</taxon>
        <taxon>Alveolata</taxon>
        <taxon>Apicomplexa</taxon>
        <taxon>Conoidasida</taxon>
        <taxon>Coccidia</taxon>
        <taxon>Eucoccidiorida</taxon>
        <taxon>Eimeriorina</taxon>
        <taxon>Cryptosporidiidae</taxon>
        <taxon>Cryptosporidium</taxon>
    </lineage>
</organism>
<feature type="compositionally biased region" description="Polar residues" evidence="6">
    <location>
        <begin position="1532"/>
        <end position="1543"/>
    </location>
</feature>
<accession>A0ABQ8P5G2</accession>
<dbReference type="GO" id="GO:0016301">
    <property type="term" value="F:kinase activity"/>
    <property type="evidence" value="ECO:0007669"/>
    <property type="project" value="UniProtKB-KW"/>
</dbReference>
<keyword evidence="1" id="KW-0808">Transferase</keyword>
<dbReference type="SUPFAM" id="SSF56112">
    <property type="entry name" value="Protein kinase-like (PK-like)"/>
    <property type="match status" value="1"/>
</dbReference>
<keyword evidence="4" id="KW-0067">ATP-binding</keyword>
<feature type="domain" description="Protein kinase" evidence="7">
    <location>
        <begin position="361"/>
        <end position="693"/>
    </location>
</feature>
<keyword evidence="9" id="KW-1185">Reference proteome</keyword>
<evidence type="ECO:0000313" key="8">
    <source>
        <dbReference type="EMBL" id="KAJ1607976.1"/>
    </source>
</evidence>
<keyword evidence="5" id="KW-0652">Protein synthesis inhibitor</keyword>
<dbReference type="InterPro" id="IPR000719">
    <property type="entry name" value="Prot_kinase_dom"/>
</dbReference>
<dbReference type="PANTHER" id="PTHR11042:SF136">
    <property type="entry name" value="EIF-2-ALPHA KINASE GCN2"/>
    <property type="match status" value="1"/>
</dbReference>
<sequence>MVEKGEDSEDSLEYIKTEIIRIPSFSSKPEIFVVDDFLSIQKNEILAINAIYGSVTIHNDRSGSMGSFLSDQCDLVVFSNEVEGEFNNKDGVEVKVLFIPGGDEILDQEAEKSRYIVESNYEGSSFTVYSLVLTRSVSEAMPFKNRRYWRITDLYARVTVYYGDKYPIENPALLFEFSLELPKSIYTKLVEEIKEILVNRTGDQECIFQVISCLEMILDDLCDYLLISEDLWEQMRRQNNQREFEKHLDNSALNVESEHYMIDSEDSFVSGVNQLDGRSKEGEVVSVERNKGFESAKISEMVSGFLDDTILDYSLNTSEIADSGYISNNAVNLDWSYIKSEQFEHNINYSLLSSKRFSQDFRVLDILYSGRNVIITKSLHLIDQNNYQVSIYRISSERFNKIQTRVSSLVMLQQSYMARYYQCWVEKCDNKNDERNEHEKFVLLYIQSEFMDENMTLLDFMEKGKITNREDHVIWSLFRQILEILSYCHRNEVFHLSLSSNCIYIEEDIYGYSVKLSNFIFGSYLNQEFDSNDDEFSLPGILFTESSELAEEILKIDIERTAQIFSEMWLRIKYKGIEYEKSYSKLFEWFDQLEISNEHILVGEMSKFSLDVSKNIDEFFLFNNDVPSDFKYIPKTALLVIRKLLSQCVCIQESKIDDLLKSDLLPNSINKNEFQYYLTRICNPKTYESHITLNTLFRRNIDMMSSAAFLKDIQSDEQVNIIDLTFSDIVKTSITKILDDHNFVLWKLPILYPTQFLMDKGINVQLNNREFENLLIKCGYRTRDPHFLLDISNNLLCLPKSAPFSMICSLVSLLVGDILNGSSGFGANSPEFENRARKGSGNGIEGMSNTNNMVINGGKLDEFQGGGTFSGIFGVTLEAYYKHLNMYINENSPIQRYALLPIYEQPKAGTDSGENMFSPPRAKLSLAFDMIYQLGELVDHSVGCNNTGLGYNDSSAIVNQELLNIQTSEGLLYEDLKRIYQIGNGGQISCMENIILEVEGLLLTLKLILPWLDYLDDLPIVRLTIPLMTKIVYLELLEKLLSGRLLEDEILKRRELNIFTQKINFKEMFTTEDIGYDDDEIIESFKLINELFTEMHLFEWKYERNTGSYRLKSIYENRFIIKSYEYIRDNSIIKLYVQVLNEVLNVLSESTDLLIYNDKKVRFYFDPIMDYDINLYDQTSLVYSITSEKMGIELVYGMGGSYSQKINWILGHLYTNTLEDSINPIIGNTCLNHNMDLRNNFTNNISEGLVSSSLGLISLKSPNIFNCIMGEVSIELLIKQVCEMAKKYRSEFVNTGGYIKGISVNDISNIINDGVGMSGSLIENINNTSTRRGGHSWMKSGCNSPSNNSLIGRDKSNNALVLRDEDKLNDIKILDGDKHSLTVCELDGMTDLSRELLLKPISLLKSCYPRVIIMTQTVQLQSKVLSLTRRLWQNGIRSEYRLTPVRSLSIFLEKLKRNTLVELLIIVMYQNNNTGVGMTSCTFNSISNLGGVSGVMGAVSSNMISSTNHGNTGSSQSVSNPYVSSSIHQDESSSPGNMNPSMIHQDFISNSSGDYLGHFNSISALNMSSLSASMVDSGINLECGKSKNIIFRIEPISGLYYDACNSQALKVIFESEESVVNYVVTKRRRQIIN</sequence>
<evidence type="ECO:0000256" key="6">
    <source>
        <dbReference type="SAM" id="MobiDB-lite"/>
    </source>
</evidence>
<proteinExistence type="predicted"/>
<evidence type="ECO:0000256" key="5">
    <source>
        <dbReference type="ARBA" id="ARBA00023193"/>
    </source>
</evidence>
<comment type="caution">
    <text evidence="8">The sequence shown here is derived from an EMBL/GenBank/DDBJ whole genome shotgun (WGS) entry which is preliminary data.</text>
</comment>
<evidence type="ECO:0000256" key="4">
    <source>
        <dbReference type="ARBA" id="ARBA00022840"/>
    </source>
</evidence>
<name>A0ABQ8P5G2_9CRYT</name>
<reference evidence="8" key="1">
    <citation type="submission" date="2022-10" db="EMBL/GenBank/DDBJ databases">
        <title>Adaptive evolution leads to modifications in subtelomeric GC content in a zoonotic Cryptosporidium species.</title>
        <authorList>
            <person name="Li J."/>
            <person name="Feng Y."/>
            <person name="Xiao L."/>
        </authorList>
    </citation>
    <scope>NUCLEOTIDE SEQUENCE</scope>
    <source>
        <strain evidence="8">25894</strain>
    </source>
</reference>
<dbReference type="EMBL" id="JAPCXB010000108">
    <property type="protein sequence ID" value="KAJ1607976.1"/>
    <property type="molecule type" value="Genomic_DNA"/>
</dbReference>
<evidence type="ECO:0000256" key="1">
    <source>
        <dbReference type="ARBA" id="ARBA00022679"/>
    </source>
</evidence>
<protein>
    <submittedName>
        <fullName evidence="8">Ser/Thr protein kinase</fullName>
    </submittedName>
</protein>
<keyword evidence="3 8" id="KW-0418">Kinase</keyword>
<dbReference type="PANTHER" id="PTHR11042">
    <property type="entry name" value="EUKARYOTIC TRANSLATION INITIATION FACTOR 2-ALPHA KINASE EIF2-ALPHA KINASE -RELATED"/>
    <property type="match status" value="1"/>
</dbReference>
<dbReference type="InterPro" id="IPR050339">
    <property type="entry name" value="CC_SR_Kinase"/>
</dbReference>
<gene>
    <name evidence="8" type="ORF">OJ252_2667</name>
</gene>
<dbReference type="InterPro" id="IPR011009">
    <property type="entry name" value="Kinase-like_dom_sf"/>
</dbReference>
<dbReference type="Gene3D" id="1.10.510.10">
    <property type="entry name" value="Transferase(Phosphotransferase) domain 1"/>
    <property type="match status" value="1"/>
</dbReference>
<dbReference type="Proteomes" id="UP001071777">
    <property type="component" value="Unassembled WGS sequence"/>
</dbReference>
<evidence type="ECO:0000259" key="7">
    <source>
        <dbReference type="PROSITE" id="PS50011"/>
    </source>
</evidence>
<evidence type="ECO:0000313" key="9">
    <source>
        <dbReference type="Proteomes" id="UP001071777"/>
    </source>
</evidence>
<evidence type="ECO:0000256" key="2">
    <source>
        <dbReference type="ARBA" id="ARBA00022741"/>
    </source>
</evidence>